<evidence type="ECO:0000256" key="5">
    <source>
        <dbReference type="ARBA" id="ARBA00022840"/>
    </source>
</evidence>
<dbReference type="RefSeq" id="WP_004264372.1">
    <property type="nucleotide sequence ID" value="NZ_ACDZ02000011.1"/>
</dbReference>
<dbReference type="Gene3D" id="3.90.320.10">
    <property type="match status" value="1"/>
</dbReference>
<gene>
    <name evidence="9" type="ORF">GEMHA0001_1616</name>
</gene>
<dbReference type="GO" id="GO:0016787">
    <property type="term" value="F:hydrolase activity"/>
    <property type="evidence" value="ECO:0007669"/>
    <property type="project" value="UniProtKB-KW"/>
</dbReference>
<keyword evidence="6" id="KW-0238">DNA-binding</keyword>
<evidence type="ECO:0000256" key="1">
    <source>
        <dbReference type="ARBA" id="ARBA00022741"/>
    </source>
</evidence>
<dbReference type="SUPFAM" id="SSF52980">
    <property type="entry name" value="Restriction endonuclease-like"/>
    <property type="match status" value="1"/>
</dbReference>
<evidence type="ECO:0000256" key="3">
    <source>
        <dbReference type="ARBA" id="ARBA00022801"/>
    </source>
</evidence>
<dbReference type="GO" id="GO:0006281">
    <property type="term" value="P:DNA repair"/>
    <property type="evidence" value="ECO:0007669"/>
    <property type="project" value="UniProtKB-KW"/>
</dbReference>
<evidence type="ECO:0000259" key="8">
    <source>
        <dbReference type="Pfam" id="PF12705"/>
    </source>
</evidence>
<keyword evidence="10" id="KW-1185">Reference proteome</keyword>
<keyword evidence="3" id="KW-0378">Hydrolase</keyword>
<feature type="domain" description="PD-(D/E)XK endonuclease-like" evidence="8">
    <location>
        <begin position="31"/>
        <end position="91"/>
    </location>
</feature>
<dbReference type="InterPro" id="IPR011335">
    <property type="entry name" value="Restrct_endonuc-II-like"/>
</dbReference>
<evidence type="ECO:0000256" key="2">
    <source>
        <dbReference type="ARBA" id="ARBA00022763"/>
    </source>
</evidence>
<evidence type="ECO:0000256" key="4">
    <source>
        <dbReference type="ARBA" id="ARBA00022806"/>
    </source>
</evidence>
<protein>
    <recommendedName>
        <fullName evidence="8">PD-(D/E)XK endonuclease-like domain-containing protein</fullName>
    </recommendedName>
</protein>
<keyword evidence="7" id="KW-0234">DNA repair</keyword>
<dbReference type="GO" id="GO:0005524">
    <property type="term" value="F:ATP binding"/>
    <property type="evidence" value="ECO:0007669"/>
    <property type="project" value="UniProtKB-KW"/>
</dbReference>
<dbReference type="Pfam" id="PF12705">
    <property type="entry name" value="PDDEXK_1"/>
    <property type="match status" value="1"/>
</dbReference>
<dbReference type="InterPro" id="IPR038726">
    <property type="entry name" value="PDDEXK_AddAB-type"/>
</dbReference>
<dbReference type="InterPro" id="IPR011604">
    <property type="entry name" value="PDDEXK-like_dom_sf"/>
</dbReference>
<evidence type="ECO:0000256" key="7">
    <source>
        <dbReference type="ARBA" id="ARBA00023204"/>
    </source>
</evidence>
<reference evidence="9" key="1">
    <citation type="submission" date="2009-01" db="EMBL/GenBank/DDBJ databases">
        <authorList>
            <person name="Fulton L."/>
            <person name="Clifton S."/>
            <person name="Chinwalla A.T."/>
            <person name="Mitreva M."/>
            <person name="Sodergren E."/>
            <person name="Weinstock G."/>
            <person name="Clifton S."/>
            <person name="Dooling D.J."/>
            <person name="Fulton B."/>
            <person name="Minx P."/>
            <person name="Pepin K.H."/>
            <person name="Johnson M."/>
            <person name="Bhonagiri V."/>
            <person name="Nash W.E."/>
            <person name="Mardis E.R."/>
            <person name="Wilson R.K."/>
        </authorList>
    </citation>
    <scope>NUCLEOTIDE SEQUENCE [LARGE SCALE GENOMIC DNA]</scope>
    <source>
        <strain evidence="9">ATCC 10379</strain>
    </source>
</reference>
<reference evidence="9" key="2">
    <citation type="submission" date="2009-06" db="EMBL/GenBank/DDBJ databases">
        <authorList>
            <person name="Sebastian Y."/>
            <person name="Madupu R."/>
            <person name="Durkin A.S."/>
            <person name="Torralba M."/>
            <person name="Methe B."/>
            <person name="Sutton G.G."/>
            <person name="Strausberg R.L."/>
            <person name="Nelson K.E."/>
        </authorList>
    </citation>
    <scope>NUCLEOTIDE SEQUENCE [LARGE SCALE GENOMIC DNA]</scope>
    <source>
        <strain evidence="9">ATCC 10379</strain>
    </source>
</reference>
<proteinExistence type="predicted"/>
<keyword evidence="5" id="KW-0067">ATP-binding</keyword>
<comment type="caution">
    <text evidence="9">The sequence shown here is derived from an EMBL/GenBank/DDBJ whole genome shotgun (WGS) entry which is preliminary data.</text>
</comment>
<name>C5NWU9_9BACL</name>
<dbReference type="EMBL" id="ACDZ02000011">
    <property type="protein sequence ID" value="EER68343.1"/>
    <property type="molecule type" value="Genomic_DNA"/>
</dbReference>
<keyword evidence="1" id="KW-0547">Nucleotide-binding</keyword>
<dbReference type="Proteomes" id="UP000006004">
    <property type="component" value="Unassembled WGS sequence"/>
</dbReference>
<keyword evidence="2" id="KW-0227">DNA damage</keyword>
<sequence length="104" mass="12363">MSVNELREYGQQLLKNLYENYIPNSLKGENVSLEKEINVRLEGNYLINGIIDKLEYDNDIIRVVDYKTDSAEQGLKKLVLGRSYWRQAVFYTIDNFYIFNFRLL</sequence>
<evidence type="ECO:0000313" key="9">
    <source>
        <dbReference type="EMBL" id="EER68343.1"/>
    </source>
</evidence>
<keyword evidence="4" id="KW-0347">Helicase</keyword>
<organism evidence="9 10">
    <name type="scientific">Gemella haemolysans ATCC 10379</name>
    <dbReference type="NCBI Taxonomy" id="546270"/>
    <lineage>
        <taxon>Bacteria</taxon>
        <taxon>Bacillati</taxon>
        <taxon>Bacillota</taxon>
        <taxon>Bacilli</taxon>
        <taxon>Bacillales</taxon>
        <taxon>Gemellaceae</taxon>
        <taxon>Gemella</taxon>
    </lineage>
</organism>
<dbReference type="GO" id="GO:0003677">
    <property type="term" value="F:DNA binding"/>
    <property type="evidence" value="ECO:0007669"/>
    <property type="project" value="UniProtKB-KW"/>
</dbReference>
<dbReference type="eggNOG" id="COG2887">
    <property type="taxonomic scope" value="Bacteria"/>
</dbReference>
<dbReference type="GeneID" id="93288485"/>
<dbReference type="AlphaFoldDB" id="C5NWU9"/>
<evidence type="ECO:0000256" key="6">
    <source>
        <dbReference type="ARBA" id="ARBA00023125"/>
    </source>
</evidence>
<evidence type="ECO:0000313" key="10">
    <source>
        <dbReference type="Proteomes" id="UP000006004"/>
    </source>
</evidence>
<accession>C5NWU9</accession>
<dbReference type="GO" id="GO:0004386">
    <property type="term" value="F:helicase activity"/>
    <property type="evidence" value="ECO:0007669"/>
    <property type="project" value="UniProtKB-KW"/>
</dbReference>